<dbReference type="SUPFAM" id="SSF53474">
    <property type="entry name" value="alpha/beta-Hydrolases"/>
    <property type="match status" value="2"/>
</dbReference>
<keyword evidence="4" id="KW-1185">Reference proteome</keyword>
<dbReference type="InterPro" id="IPR010126">
    <property type="entry name" value="Esterase_phb"/>
</dbReference>
<dbReference type="GO" id="GO:0005576">
    <property type="term" value="C:extracellular region"/>
    <property type="evidence" value="ECO:0007669"/>
    <property type="project" value="InterPro"/>
</dbReference>
<dbReference type="PANTHER" id="PTHR43037">
    <property type="entry name" value="UNNAMED PRODUCT-RELATED"/>
    <property type="match status" value="1"/>
</dbReference>
<dbReference type="STRING" id="1716141.STSP_55550"/>
<gene>
    <name evidence="3" type="ORF">STSP_55550</name>
</gene>
<dbReference type="OrthoDB" id="9767239at2"/>
<accession>A0A177HLW8</accession>
<organism evidence="3 4">
    <name type="scientific">Streptomyces jeddahensis</name>
    <dbReference type="NCBI Taxonomy" id="1716141"/>
    <lineage>
        <taxon>Bacteria</taxon>
        <taxon>Bacillati</taxon>
        <taxon>Actinomycetota</taxon>
        <taxon>Actinomycetes</taxon>
        <taxon>Kitasatosporales</taxon>
        <taxon>Streptomycetaceae</taxon>
        <taxon>Streptomyces</taxon>
    </lineage>
</organism>
<dbReference type="InterPro" id="IPR029058">
    <property type="entry name" value="AB_hydrolase_fold"/>
</dbReference>
<reference evidence="3 4" key="1">
    <citation type="submission" date="2015-12" db="EMBL/GenBank/DDBJ databases">
        <title>Genome sequence of Streptomyces sp. G25.</title>
        <authorList>
            <person name="Poehlein A."/>
            <person name="Roettig A."/>
            <person name="Hiessl S."/>
            <person name="Hauschild P."/>
            <person name="Schauer J."/>
            <person name="Madkour M.H."/>
            <person name="Al-Ansari A.M."/>
            <person name="Almakishah N.H."/>
            <person name="Steinbuechel A."/>
            <person name="Daniel R."/>
        </authorList>
    </citation>
    <scope>NUCLEOTIDE SEQUENCE [LARGE SCALE GENOMIC DNA]</scope>
    <source>
        <strain evidence="4">G25(2015)</strain>
    </source>
</reference>
<comment type="caution">
    <text evidence="3">The sequence shown here is derived from an EMBL/GenBank/DDBJ whole genome shotgun (WGS) entry which is preliminary data.</text>
</comment>
<dbReference type="NCBIfam" id="TIGR01840">
    <property type="entry name" value="esterase_phb"/>
    <property type="match status" value="1"/>
</dbReference>
<dbReference type="PANTHER" id="PTHR43037:SF5">
    <property type="entry name" value="FERULOYL ESTERASE"/>
    <property type="match status" value="1"/>
</dbReference>
<keyword evidence="1" id="KW-0732">Signal</keyword>
<dbReference type="PATRIC" id="fig|1716141.3.peg.5839"/>
<dbReference type="EMBL" id="LOHS01000114">
    <property type="protein sequence ID" value="OAH11178.1"/>
    <property type="molecule type" value="Genomic_DNA"/>
</dbReference>
<sequence length="331" mass="36077">MSRQRRRFAVAAASLARATHVGRTGRWLRKAATAAAVALSVIAGSLAFASPASAATLTRVDNFGYNPTNLQMYEYVPAKLPRHPAVLVVAHWCTGSGPDMYNYTEFASLADQYGFIVVYPSITGDIKCWDVASDAALKHDGSSDPAGVMSMVRWEIANRGANQHQVYMTGISSGAMLTNVMLADYPDVFKAGSAFMGVPYHCFYTGTFRGWNSDCSTGNITKTPQEWGDLVRSAYPGYTGPRPRIQLWHGTEDSGLNHHNLGEEIKQWTNVLGVSQTPVFTDQPQSIWTRTRYGNASTQPPVEANSFQGYGHELPKPGMALLALKFMGLAP</sequence>
<dbReference type="Pfam" id="PF10503">
    <property type="entry name" value="Esterase_PHB"/>
    <property type="match status" value="1"/>
</dbReference>
<name>A0A177HLW8_9ACTN</name>
<dbReference type="InterPro" id="IPR050955">
    <property type="entry name" value="Plant_Biomass_Hydrol_Est"/>
</dbReference>
<keyword evidence="2" id="KW-0378">Hydrolase</keyword>
<evidence type="ECO:0000256" key="2">
    <source>
        <dbReference type="ARBA" id="ARBA00022801"/>
    </source>
</evidence>
<dbReference type="Gene3D" id="3.40.50.1820">
    <property type="entry name" value="alpha/beta hydrolase"/>
    <property type="match status" value="1"/>
</dbReference>
<dbReference type="Proteomes" id="UP000077381">
    <property type="component" value="Unassembled WGS sequence"/>
</dbReference>
<dbReference type="GO" id="GO:0016787">
    <property type="term" value="F:hydrolase activity"/>
    <property type="evidence" value="ECO:0007669"/>
    <property type="project" value="UniProtKB-KW"/>
</dbReference>
<dbReference type="AlphaFoldDB" id="A0A177HLW8"/>
<proteinExistence type="predicted"/>
<evidence type="ECO:0000313" key="4">
    <source>
        <dbReference type="Proteomes" id="UP000077381"/>
    </source>
</evidence>
<evidence type="ECO:0000256" key="1">
    <source>
        <dbReference type="ARBA" id="ARBA00022729"/>
    </source>
</evidence>
<protein>
    <submittedName>
        <fullName evidence="3">Esterase PHB depolymerase</fullName>
    </submittedName>
</protein>
<evidence type="ECO:0000313" key="3">
    <source>
        <dbReference type="EMBL" id="OAH11178.1"/>
    </source>
</evidence>